<dbReference type="InterPro" id="IPR044553">
    <property type="entry name" value="Bbox1_ANCHR"/>
</dbReference>
<evidence type="ECO:0000313" key="3">
    <source>
        <dbReference type="Proteomes" id="UP000319801"/>
    </source>
</evidence>
<gene>
    <name evidence="2" type="ORF">Baya_14729</name>
</gene>
<accession>A0A556V9U7</accession>
<dbReference type="OrthoDB" id="5407799at2759"/>
<feature type="compositionally biased region" description="Basic and acidic residues" evidence="1">
    <location>
        <begin position="72"/>
        <end position="83"/>
    </location>
</feature>
<dbReference type="GO" id="GO:0005813">
    <property type="term" value="C:centrosome"/>
    <property type="evidence" value="ECO:0007669"/>
    <property type="project" value="TreeGrafter"/>
</dbReference>
<dbReference type="AlphaFoldDB" id="A0A556V9U7"/>
<proteinExistence type="predicted"/>
<feature type="compositionally biased region" description="Polar residues" evidence="1">
    <location>
        <begin position="85"/>
        <end position="96"/>
    </location>
</feature>
<dbReference type="CDD" id="cd19817">
    <property type="entry name" value="Bbox1_ANCHR-like"/>
    <property type="match status" value="1"/>
</dbReference>
<evidence type="ECO:0000313" key="2">
    <source>
        <dbReference type="EMBL" id="TTC73821.1"/>
    </source>
</evidence>
<dbReference type="EMBL" id="VCAZ01000177">
    <property type="protein sequence ID" value="TTC73821.1"/>
    <property type="molecule type" value="Genomic_DNA"/>
</dbReference>
<dbReference type="PANTHER" id="PTHR46603:SF1">
    <property type="entry name" value="ABSCISSION_NOCUT CHECKPOINT REGULATOR"/>
    <property type="match status" value="1"/>
</dbReference>
<protein>
    <submittedName>
        <fullName evidence="2">Abscission/NoCut checkpoint regulator</fullName>
    </submittedName>
</protein>
<evidence type="ECO:0000256" key="1">
    <source>
        <dbReference type="SAM" id="MobiDB-lite"/>
    </source>
</evidence>
<dbReference type="GO" id="GO:0030496">
    <property type="term" value="C:midbody"/>
    <property type="evidence" value="ECO:0007669"/>
    <property type="project" value="TreeGrafter"/>
</dbReference>
<dbReference type="Proteomes" id="UP000319801">
    <property type="component" value="Unassembled WGS sequence"/>
</dbReference>
<keyword evidence="3" id="KW-1185">Reference proteome</keyword>
<dbReference type="GO" id="GO:0009838">
    <property type="term" value="P:abscission"/>
    <property type="evidence" value="ECO:0007669"/>
    <property type="project" value="TreeGrafter"/>
</dbReference>
<dbReference type="GO" id="GO:0032154">
    <property type="term" value="C:cleavage furrow"/>
    <property type="evidence" value="ECO:0007669"/>
    <property type="project" value="TreeGrafter"/>
</dbReference>
<dbReference type="SUPFAM" id="SSF57845">
    <property type="entry name" value="B-box zinc-binding domain"/>
    <property type="match status" value="1"/>
</dbReference>
<feature type="region of interest" description="Disordered" evidence="1">
    <location>
        <begin position="158"/>
        <end position="184"/>
    </location>
</feature>
<dbReference type="Pfam" id="PF22586">
    <property type="entry name" value="ANCHR-like_BBOX"/>
    <property type="match status" value="1"/>
</dbReference>
<comment type="caution">
    <text evidence="2">The sequence shown here is derived from an EMBL/GenBank/DDBJ whole genome shotgun (WGS) entry which is preliminary data.</text>
</comment>
<feature type="region of interest" description="Disordered" evidence="1">
    <location>
        <begin position="60"/>
        <end position="121"/>
    </location>
</feature>
<dbReference type="PANTHER" id="PTHR46603">
    <property type="entry name" value="ABSCISSION/NOCUT CHECKPOINT REGULATOR"/>
    <property type="match status" value="1"/>
</dbReference>
<name>A0A556V9U7_BAGYA</name>
<dbReference type="GO" id="GO:0032266">
    <property type="term" value="F:phosphatidylinositol-3-phosphate binding"/>
    <property type="evidence" value="ECO:0007669"/>
    <property type="project" value="TreeGrafter"/>
</dbReference>
<feature type="compositionally biased region" description="Basic residues" evidence="1">
    <location>
        <begin position="170"/>
        <end position="184"/>
    </location>
</feature>
<sequence>MEELKREENCQGHLLQVAKRLAVLQGQDPDKVNIKEFQQPDSDEEETIARLIKQLSEEAALDEASGYNIPPKDSEPTNREKTGSKNKQSSFLTSKTKPPVLSVNWGATHDDTEQEEKGEDEGELPWCCICNQDATIRCHTCDQDLYCNHCFRKGHDEYDRKEHQTSIFKAPKKSKKKTGSSKSS</sequence>
<organism evidence="2 3">
    <name type="scientific">Bagarius yarrelli</name>
    <name type="common">Goonch</name>
    <name type="synonym">Bagrus yarrelli</name>
    <dbReference type="NCBI Taxonomy" id="175774"/>
    <lineage>
        <taxon>Eukaryota</taxon>
        <taxon>Metazoa</taxon>
        <taxon>Chordata</taxon>
        <taxon>Craniata</taxon>
        <taxon>Vertebrata</taxon>
        <taxon>Euteleostomi</taxon>
        <taxon>Actinopterygii</taxon>
        <taxon>Neopterygii</taxon>
        <taxon>Teleostei</taxon>
        <taxon>Ostariophysi</taxon>
        <taxon>Siluriformes</taxon>
        <taxon>Sisoridae</taxon>
        <taxon>Sisorinae</taxon>
        <taxon>Bagarius</taxon>
    </lineage>
</organism>
<dbReference type="GO" id="GO:0044878">
    <property type="term" value="P:mitotic cytokinesis checkpoint signaling"/>
    <property type="evidence" value="ECO:0007669"/>
    <property type="project" value="TreeGrafter"/>
</dbReference>
<feature type="compositionally biased region" description="Acidic residues" evidence="1">
    <location>
        <begin position="112"/>
        <end position="121"/>
    </location>
</feature>
<reference evidence="2 3" key="1">
    <citation type="journal article" date="2019" name="Genome Biol. Evol.">
        <title>Whole-Genome Sequencing of the Giant Devil Catfish, Bagarius yarrelli.</title>
        <authorList>
            <person name="Jiang W."/>
            <person name="Lv Y."/>
            <person name="Cheng L."/>
            <person name="Yang K."/>
            <person name="Chao B."/>
            <person name="Wang X."/>
            <person name="Li Y."/>
            <person name="Pan X."/>
            <person name="You X."/>
            <person name="Zhang Y."/>
            <person name="Yang J."/>
            <person name="Li J."/>
            <person name="Zhang X."/>
            <person name="Liu S."/>
            <person name="Sun C."/>
            <person name="Yang J."/>
            <person name="Shi Q."/>
        </authorList>
    </citation>
    <scope>NUCLEOTIDE SEQUENCE [LARGE SCALE GENOMIC DNA]</scope>
    <source>
        <strain evidence="2">JWS20170419001</strain>
        <tissue evidence="2">Muscle</tissue>
    </source>
</reference>